<dbReference type="eggNOG" id="ENOG5034B56">
    <property type="taxonomic scope" value="Bacteria"/>
</dbReference>
<reference evidence="2 3" key="1">
    <citation type="journal article" date="2009" name="Stand. Genomic Sci.">
        <title>Complete genome sequence of Catenulispora acidiphila type strain (ID 139908).</title>
        <authorList>
            <person name="Copeland A."/>
            <person name="Lapidus A."/>
            <person name="Glavina Del Rio T."/>
            <person name="Nolan M."/>
            <person name="Lucas S."/>
            <person name="Chen F."/>
            <person name="Tice H."/>
            <person name="Cheng J.F."/>
            <person name="Bruce D."/>
            <person name="Goodwin L."/>
            <person name="Pitluck S."/>
            <person name="Mikhailova N."/>
            <person name="Pati A."/>
            <person name="Ivanova N."/>
            <person name="Mavromatis K."/>
            <person name="Chen A."/>
            <person name="Palaniappan K."/>
            <person name="Chain P."/>
            <person name="Land M."/>
            <person name="Hauser L."/>
            <person name="Chang Y.J."/>
            <person name="Jeffries C.D."/>
            <person name="Chertkov O."/>
            <person name="Brettin T."/>
            <person name="Detter J.C."/>
            <person name="Han C."/>
            <person name="Ali Z."/>
            <person name="Tindall B.J."/>
            <person name="Goker M."/>
            <person name="Bristow J."/>
            <person name="Eisen J.A."/>
            <person name="Markowitz V."/>
            <person name="Hugenholtz P."/>
            <person name="Kyrpides N.C."/>
            <person name="Klenk H.P."/>
        </authorList>
    </citation>
    <scope>NUCLEOTIDE SEQUENCE [LARGE SCALE GENOMIC DNA]</scope>
    <source>
        <strain evidence="3">DSM 44928 / JCM 14897 / NBRC 102108 / NRRL B-24433 / ID139908</strain>
    </source>
</reference>
<name>C7PWB8_CATAD</name>
<dbReference type="InParanoid" id="C7PWB8"/>
<sequence length="173" mass="17666" precursor="true">MRSSTALVVAALSGVPVLAALAFAGAVHRHPHAVGFTDQGVSVAMHLTGDGSELLTTFTPQRPGFHLYSVGLPADGIQGLGRPTRVEVGGALRSRGPLTAQSPVRMLAMQGTDVTFPVYPDGPVTTALPVDLDAKGGAKVLVSYAACSPQECLMPVSGHPVELTASALSAMRG</sequence>
<evidence type="ECO:0000313" key="2">
    <source>
        <dbReference type="EMBL" id="ACU73366.1"/>
    </source>
</evidence>
<dbReference type="OrthoDB" id="4232383at2"/>
<feature type="signal peptide" evidence="1">
    <location>
        <begin position="1"/>
        <end position="19"/>
    </location>
</feature>
<protein>
    <recommendedName>
        <fullName evidence="4">Thiol:disulfide interchange protein DsbD N-terminal domain-containing protein</fullName>
    </recommendedName>
</protein>
<keyword evidence="3" id="KW-1185">Reference proteome</keyword>
<dbReference type="HOGENOM" id="CLU_1544848_0_0_11"/>
<evidence type="ECO:0000256" key="1">
    <source>
        <dbReference type="SAM" id="SignalP"/>
    </source>
</evidence>
<dbReference type="Proteomes" id="UP000000851">
    <property type="component" value="Chromosome"/>
</dbReference>
<dbReference type="KEGG" id="cai:Caci_4503"/>
<evidence type="ECO:0000313" key="3">
    <source>
        <dbReference type="Proteomes" id="UP000000851"/>
    </source>
</evidence>
<accession>C7PWB8</accession>
<proteinExistence type="predicted"/>
<organism evidence="2 3">
    <name type="scientific">Catenulispora acidiphila (strain DSM 44928 / JCM 14897 / NBRC 102108 / NRRL B-24433 / ID139908)</name>
    <dbReference type="NCBI Taxonomy" id="479433"/>
    <lineage>
        <taxon>Bacteria</taxon>
        <taxon>Bacillati</taxon>
        <taxon>Actinomycetota</taxon>
        <taxon>Actinomycetes</taxon>
        <taxon>Catenulisporales</taxon>
        <taxon>Catenulisporaceae</taxon>
        <taxon>Catenulispora</taxon>
    </lineage>
</organism>
<dbReference type="EMBL" id="CP001700">
    <property type="protein sequence ID" value="ACU73366.1"/>
    <property type="molecule type" value="Genomic_DNA"/>
</dbReference>
<keyword evidence="1" id="KW-0732">Signal</keyword>
<evidence type="ECO:0008006" key="4">
    <source>
        <dbReference type="Google" id="ProtNLM"/>
    </source>
</evidence>
<dbReference type="AlphaFoldDB" id="C7PWB8"/>
<dbReference type="RefSeq" id="WP_015793095.1">
    <property type="nucleotide sequence ID" value="NC_013131.1"/>
</dbReference>
<gene>
    <name evidence="2" type="ordered locus">Caci_4503</name>
</gene>
<feature type="chain" id="PRO_5002982247" description="Thiol:disulfide interchange protein DsbD N-terminal domain-containing protein" evidence="1">
    <location>
        <begin position="20"/>
        <end position="173"/>
    </location>
</feature>